<dbReference type="GO" id="GO:0005737">
    <property type="term" value="C:cytoplasm"/>
    <property type="evidence" value="ECO:0007669"/>
    <property type="project" value="UniProtKB-ARBA"/>
</dbReference>
<evidence type="ECO:0000259" key="2">
    <source>
        <dbReference type="Pfam" id="PF21368"/>
    </source>
</evidence>
<sequence length="264" mass="31132">EEKTLVTHVSDRAKFLGFEITKRIPKIERTSYSHGNMRRANGNLEFYMPHDYAVNWLKDSRAITYKTDGKWKPVARYSLTNLSDLELLLIVNSEIRGIYNYFKIAKNIHRQMSTLIYALEYSCLGTIARKRKSSVGKIKESMRFGKNWGVVYDTKKGKKTMLFFNNPIKREKFAFKANENIDKIFNPMKFRGRTELEKRLSACECEICKSFDIDGEFHVHHVNKLKDLKKKPKKSYWMEEMIARNRKTLIVCKDCHWKIHTGSL</sequence>
<reference evidence="3 4" key="1">
    <citation type="submission" date="2017-09" db="EMBL/GenBank/DDBJ databases">
        <title>Large-scale bioinformatics analysis of Bacillus genomes uncovers conserved roles of natural products in bacterial physiology.</title>
        <authorList>
            <consortium name="Agbiome Team Llc"/>
            <person name="Bleich R.M."/>
            <person name="Grubbs K.J."/>
            <person name="Santa Maria K.C."/>
            <person name="Allen S.E."/>
            <person name="Farag S."/>
            <person name="Shank E.A."/>
            <person name="Bowers A."/>
        </authorList>
    </citation>
    <scope>NUCLEOTIDE SEQUENCE [LARGE SCALE GENOMIC DNA]</scope>
    <source>
        <strain evidence="3 4">AFS064137</strain>
    </source>
</reference>
<comment type="caution">
    <text evidence="3">The sequence shown here is derived from an EMBL/GenBank/DDBJ whole genome shotgun (WGS) entry which is preliminary data.</text>
</comment>
<dbReference type="RefSeq" id="WP_341272498.1">
    <property type="nucleotide sequence ID" value="NZ_NVCU01000280.1"/>
</dbReference>
<name>A0A9X7G004_BACTU</name>
<dbReference type="GO" id="GO:0006397">
    <property type="term" value="P:mRNA processing"/>
    <property type="evidence" value="ECO:0007669"/>
    <property type="project" value="InterPro"/>
</dbReference>
<proteinExistence type="predicted"/>
<feature type="non-terminal residue" evidence="3">
    <location>
        <position position="1"/>
    </location>
</feature>
<dbReference type="Pfam" id="PF01348">
    <property type="entry name" value="Intron_maturas2"/>
    <property type="match status" value="1"/>
</dbReference>
<evidence type="ECO:0000313" key="3">
    <source>
        <dbReference type="EMBL" id="PFT83755.1"/>
    </source>
</evidence>
<organism evidence="3 4">
    <name type="scientific">Bacillus thuringiensis</name>
    <dbReference type="NCBI Taxonomy" id="1428"/>
    <lineage>
        <taxon>Bacteria</taxon>
        <taxon>Bacillati</taxon>
        <taxon>Bacillota</taxon>
        <taxon>Bacilli</taxon>
        <taxon>Bacillales</taxon>
        <taxon>Bacillaceae</taxon>
        <taxon>Bacillus</taxon>
        <taxon>Bacillus cereus group</taxon>
    </lineage>
</organism>
<evidence type="ECO:0000313" key="4">
    <source>
        <dbReference type="Proteomes" id="UP000225910"/>
    </source>
</evidence>
<evidence type="ECO:0008006" key="5">
    <source>
        <dbReference type="Google" id="ProtNLM"/>
    </source>
</evidence>
<accession>A0A9X7G004</accession>
<dbReference type="InterPro" id="IPR024937">
    <property type="entry name" value="Domain_X"/>
</dbReference>
<protein>
    <recommendedName>
        <fullName evidence="5">Domain X domain-containing protein</fullName>
    </recommendedName>
</protein>
<feature type="domain" description="Domain X" evidence="1">
    <location>
        <begin position="43"/>
        <end position="155"/>
    </location>
</feature>
<feature type="domain" description="AI2M/AI1M-like HNH endonuclease" evidence="2">
    <location>
        <begin position="205"/>
        <end position="256"/>
    </location>
</feature>
<dbReference type="AlphaFoldDB" id="A0A9X7G004"/>
<evidence type="ECO:0000259" key="1">
    <source>
        <dbReference type="Pfam" id="PF01348"/>
    </source>
</evidence>
<gene>
    <name evidence="3" type="ORF">COK81_25555</name>
</gene>
<dbReference type="EMBL" id="NVCU01000280">
    <property type="protein sequence ID" value="PFT83755.1"/>
    <property type="molecule type" value="Genomic_DNA"/>
</dbReference>
<dbReference type="InterPro" id="IPR049030">
    <property type="entry name" value="AI2M-like_HNH"/>
</dbReference>
<dbReference type="Proteomes" id="UP000225910">
    <property type="component" value="Unassembled WGS sequence"/>
</dbReference>
<dbReference type="Pfam" id="PF21368">
    <property type="entry name" value="AI2M-like_HNH"/>
    <property type="match status" value="1"/>
</dbReference>